<feature type="compositionally biased region" description="Basic and acidic residues" evidence="1">
    <location>
        <begin position="28"/>
        <end position="38"/>
    </location>
</feature>
<dbReference type="Pfam" id="PF05013">
    <property type="entry name" value="FGase"/>
    <property type="match status" value="1"/>
</dbReference>
<reference evidence="2 3" key="1">
    <citation type="journal article" date="2020" name="Microorganisms">
        <title>Osmotic Adaptation and Compatible Solute Biosynthesis of Phototrophic Bacteria as Revealed from Genome Analyses.</title>
        <authorList>
            <person name="Imhoff J.F."/>
            <person name="Rahn T."/>
            <person name="Kunzel S."/>
            <person name="Keller A."/>
            <person name="Neulinger S.C."/>
        </authorList>
    </citation>
    <scope>NUCLEOTIDE SEQUENCE [LARGE SCALE GENOMIC DNA]</scope>
    <source>
        <strain evidence="2 3">DSM 9895</strain>
    </source>
</reference>
<gene>
    <name evidence="2" type="ORF">CKO28_15005</name>
</gene>
<dbReference type="Proteomes" id="UP001296873">
    <property type="component" value="Unassembled WGS sequence"/>
</dbReference>
<keyword evidence="3" id="KW-1185">Reference proteome</keyword>
<dbReference type="Gene3D" id="3.40.630.40">
    <property type="entry name" value="Zn-dependent exopeptidases"/>
    <property type="match status" value="1"/>
</dbReference>
<sequence length="324" mass="35864">MQGKVLGRPIAMPRLGGGSGPPVNGTARRRDGLRRRDPVSLPQRAGLCSRAMTQLPDTDGSTAETRRLLAADEPAPVWTYNAEADSDLLLVCDHADNFVPRALDGLGVPARALERHIAYDIGIAPVTRMMADALGAPAVFSHFSRLIVDPNRQLDDPTLTPAIADETVVPRNRQLSPEELEARLQGFFWPYHAAVARQLDAMAARGRAPVLLSMHSFTPVLRGRARPWEIGVLWDDDPRLPVPLMTRAAARGWTVGDNEPYSARDGHGYTQHVHGDKRGLANALVELRQDLIDTQRGQRIWAAEMVELLRPLLDDPELYKPYRR</sequence>
<dbReference type="SUPFAM" id="SSF53187">
    <property type="entry name" value="Zn-dependent exopeptidases"/>
    <property type="match status" value="1"/>
</dbReference>
<evidence type="ECO:0000313" key="3">
    <source>
        <dbReference type="Proteomes" id="UP001296873"/>
    </source>
</evidence>
<evidence type="ECO:0008006" key="4">
    <source>
        <dbReference type="Google" id="ProtNLM"/>
    </source>
</evidence>
<name>A0ABS1DFW0_9PROT</name>
<evidence type="ECO:0000256" key="1">
    <source>
        <dbReference type="SAM" id="MobiDB-lite"/>
    </source>
</evidence>
<evidence type="ECO:0000313" key="2">
    <source>
        <dbReference type="EMBL" id="MBK1669345.1"/>
    </source>
</evidence>
<dbReference type="EMBL" id="NRRL01000046">
    <property type="protein sequence ID" value="MBK1669345.1"/>
    <property type="molecule type" value="Genomic_DNA"/>
</dbReference>
<organism evidence="2 3">
    <name type="scientific">Rhodovibrio sodomensis</name>
    <dbReference type="NCBI Taxonomy" id="1088"/>
    <lineage>
        <taxon>Bacteria</taxon>
        <taxon>Pseudomonadati</taxon>
        <taxon>Pseudomonadota</taxon>
        <taxon>Alphaproteobacteria</taxon>
        <taxon>Rhodospirillales</taxon>
        <taxon>Rhodovibrionaceae</taxon>
        <taxon>Rhodovibrio</taxon>
    </lineage>
</organism>
<feature type="region of interest" description="Disordered" evidence="1">
    <location>
        <begin position="1"/>
        <end position="44"/>
    </location>
</feature>
<dbReference type="InterPro" id="IPR007709">
    <property type="entry name" value="N-FG_amidohydro"/>
</dbReference>
<protein>
    <recommendedName>
        <fullName evidence="4">N-formylglutamate amidohydrolase</fullName>
    </recommendedName>
</protein>
<proteinExistence type="predicted"/>
<comment type="caution">
    <text evidence="2">The sequence shown here is derived from an EMBL/GenBank/DDBJ whole genome shotgun (WGS) entry which is preliminary data.</text>
</comment>
<accession>A0ABS1DFW0</accession>